<dbReference type="SUPFAM" id="SSF48452">
    <property type="entry name" value="TPR-like"/>
    <property type="match status" value="1"/>
</dbReference>
<feature type="domain" description="PNPLA" evidence="4">
    <location>
        <begin position="15"/>
        <end position="231"/>
    </location>
</feature>
<feature type="active site" description="Nucleophile" evidence="3">
    <location>
        <position position="61"/>
    </location>
</feature>
<organism evidence="5 6">
    <name type="scientific">Colletotrichum incanum</name>
    <name type="common">Soybean anthracnose fungus</name>
    <dbReference type="NCBI Taxonomy" id="1573173"/>
    <lineage>
        <taxon>Eukaryota</taxon>
        <taxon>Fungi</taxon>
        <taxon>Dikarya</taxon>
        <taxon>Ascomycota</taxon>
        <taxon>Pezizomycotina</taxon>
        <taxon>Sordariomycetes</taxon>
        <taxon>Hypocreomycetidae</taxon>
        <taxon>Glomerellales</taxon>
        <taxon>Glomerellaceae</taxon>
        <taxon>Colletotrichum</taxon>
        <taxon>Colletotrichum spaethianum species complex</taxon>
    </lineage>
</organism>
<dbReference type="InterPro" id="IPR002182">
    <property type="entry name" value="NB-ARC"/>
</dbReference>
<feature type="short sequence motif" description="GXSXG" evidence="3">
    <location>
        <begin position="59"/>
        <end position="63"/>
    </location>
</feature>
<dbReference type="Pfam" id="PF00931">
    <property type="entry name" value="NB-ARC"/>
    <property type="match status" value="1"/>
</dbReference>
<keyword evidence="3" id="KW-0442">Lipid degradation</keyword>
<evidence type="ECO:0000313" key="5">
    <source>
        <dbReference type="EMBL" id="KZL80524.1"/>
    </source>
</evidence>
<dbReference type="Gene3D" id="3.40.50.300">
    <property type="entry name" value="P-loop containing nucleotide triphosphate hydrolases"/>
    <property type="match status" value="1"/>
</dbReference>
<dbReference type="InterPro" id="IPR011990">
    <property type="entry name" value="TPR-like_helical_dom_sf"/>
</dbReference>
<proteinExistence type="predicted"/>
<feature type="active site" description="Proton acceptor" evidence="3">
    <location>
        <position position="218"/>
    </location>
</feature>
<dbReference type="EMBL" id="LFIW01001891">
    <property type="protein sequence ID" value="KZL80524.1"/>
    <property type="molecule type" value="Genomic_DNA"/>
</dbReference>
<dbReference type="Pfam" id="PF13424">
    <property type="entry name" value="TPR_12"/>
    <property type="match status" value="4"/>
</dbReference>
<dbReference type="SUPFAM" id="SSF52540">
    <property type="entry name" value="P-loop containing nucleoside triphosphate hydrolases"/>
    <property type="match status" value="1"/>
</dbReference>
<dbReference type="SUPFAM" id="SSF52151">
    <property type="entry name" value="FabD/lysophospholipase-like"/>
    <property type="match status" value="1"/>
</dbReference>
<accession>A0A167AU30</accession>
<dbReference type="PANTHER" id="PTHR46082:SF6">
    <property type="entry name" value="AAA+ ATPASE DOMAIN-CONTAINING PROTEIN-RELATED"/>
    <property type="match status" value="1"/>
</dbReference>
<evidence type="ECO:0000256" key="1">
    <source>
        <dbReference type="ARBA" id="ARBA00023098"/>
    </source>
</evidence>
<dbReference type="GO" id="GO:0046486">
    <property type="term" value="P:glycerolipid metabolic process"/>
    <property type="evidence" value="ECO:0007669"/>
    <property type="project" value="UniProtKB-ARBA"/>
</dbReference>
<dbReference type="CDD" id="cd07216">
    <property type="entry name" value="Pat17_PNPLA8_PNPLA9_like3"/>
    <property type="match status" value="1"/>
</dbReference>
<keyword evidence="1 3" id="KW-0443">Lipid metabolism</keyword>
<dbReference type="InterPro" id="IPR002641">
    <property type="entry name" value="PNPLA_dom"/>
</dbReference>
<dbReference type="InterPro" id="IPR019734">
    <property type="entry name" value="TPR_rpt"/>
</dbReference>
<dbReference type="InterPro" id="IPR027417">
    <property type="entry name" value="P-loop_NTPase"/>
</dbReference>
<sequence>MESSSQGLSPPLRILSLDGGGIRGISSLLILEHLMEEIRKVQGLEHVPRPCECFDFIGGTSTGGIIAIMLGRLRMTVDECIREYREVAQRAFTPKRTTIFPASPQGAFSATALEEAVKNTSRKFCTATDCAGQRQRGIATDRACPHRDLELRDPGCTKTAVLAITKDNVDAPPTLFTTYDTSEGFRGCSIWQVARATSAATTFFKPIRVGRDEIEFVDAGFGYNNPCEILVNEARKQFPSHTRLQVLSIGTGLGDVVSIGETRMDIIHALKSMATSSKKVAATMDHQYGGSNQYFRFNVDKGLEDVTLSDWKKSSKISAHTRNYLAENCKAIEQFVGHFIGRFVAQPRPVTVELSGLPVAQMSESNGPLHSVLRQKSHFIVPFGRNESFVGRDAILKQLLERIPPSAYKDTCQRTAIVGLGGIGKTQVAIEAAYRVRNAHPDCSVFWVPAVDMAMFENAYREIGRALNVQGIEDDQADVKGLVKAALERDDVGSWLLIVDNADDMNLLFTSSKLAVYLPSSRNGSILLTTRNLKAAARWSRGQPVRLQEMDTIEATALLRKDLDESQFGDSQSTTQLLEYLTYLPLAIRQASAYLAANTNVTVARYLDYCRSSNGTLVKLLSRDFDDQDRYESIRNPVATTWLISFEHISRDSPLAAEYLGFICYLADRDIPRDLLPPGEDEMDTDEAIGTLKAYAFILQRGDANSFDIHRLVSLLMRKWLRDQGKQGDRVTGTIQRLSKMLPQPDHENREIWMAYLPHAQAAVKVRDWCTDDEASWGLLSGTGRCYDLLGKYREAEKMHRQTLELKEKVLGPENPSTLTSMNNLALVLRSQGIYDEAEHMCRQTLELYKKVLGPENPSTLDSINNLAVVLDRQGKYDEAEQMHRQTLELMKKVLGPENPSTLTSMNNLANVLRSQGKYDEAEQMDRQTLELMKKVLGPENPSTLGSMNNLALVLDRQGKYDEAEQMHRQTLELMKKVLGPENPSTLGSMNNLAAMLRSQGKYDEAEQMHRQELELCKKVLGPENPSTLSSMNNLALVLESQGKYDEAEQMHRQALELCKKVLGPENPSTLSSMNNLALVLESQGKYDEAEQMHRQALELKEKVLGLENPSTLTSMDNLALVLRKQGKYEEGEQMKRQILEKRTLELRMKVLGPENPDTLGSMNNLALVLESQGKYNEAEQMHRQALELKEKVLGPENPSTLTSMDNLALVLRSQGKYDEGEQMHRQTLELKQKFKTSFDAQDQA</sequence>
<dbReference type="PROSITE" id="PS51635">
    <property type="entry name" value="PNPLA"/>
    <property type="match status" value="1"/>
</dbReference>
<gene>
    <name evidence="5" type="ORF">CI238_13286</name>
</gene>
<evidence type="ECO:0000259" key="4">
    <source>
        <dbReference type="PROSITE" id="PS51635"/>
    </source>
</evidence>
<dbReference type="Gene3D" id="1.25.40.10">
    <property type="entry name" value="Tetratricopeptide repeat domain"/>
    <property type="match status" value="3"/>
</dbReference>
<dbReference type="STRING" id="1573173.A0A167AU30"/>
<dbReference type="AlphaFoldDB" id="A0A167AU30"/>
<evidence type="ECO:0000256" key="2">
    <source>
        <dbReference type="PROSITE-ProRule" id="PRU00339"/>
    </source>
</evidence>
<dbReference type="GO" id="GO:0043531">
    <property type="term" value="F:ADP binding"/>
    <property type="evidence" value="ECO:0007669"/>
    <property type="project" value="InterPro"/>
</dbReference>
<dbReference type="PRINTS" id="PR00381">
    <property type="entry name" value="KINESINLIGHT"/>
</dbReference>
<dbReference type="Pfam" id="PF01734">
    <property type="entry name" value="Patatin"/>
    <property type="match status" value="1"/>
</dbReference>
<dbReference type="InterPro" id="IPR016035">
    <property type="entry name" value="Acyl_Trfase/lysoPLipase"/>
</dbReference>
<comment type="caution">
    <text evidence="5">The sequence shown here is derived from an EMBL/GenBank/DDBJ whole genome shotgun (WGS) entry which is preliminary data.</text>
</comment>
<dbReference type="Gene3D" id="3.40.1090.10">
    <property type="entry name" value="Cytosolic phospholipase A2 catalytic domain"/>
    <property type="match status" value="1"/>
</dbReference>
<dbReference type="GO" id="GO:0016042">
    <property type="term" value="P:lipid catabolic process"/>
    <property type="evidence" value="ECO:0007669"/>
    <property type="project" value="UniProtKB-UniRule"/>
</dbReference>
<keyword evidence="6" id="KW-1185">Reference proteome</keyword>
<feature type="repeat" description="TPR" evidence="2">
    <location>
        <begin position="1071"/>
        <end position="1104"/>
    </location>
</feature>
<dbReference type="Proteomes" id="UP000076584">
    <property type="component" value="Unassembled WGS sequence"/>
</dbReference>
<evidence type="ECO:0000256" key="3">
    <source>
        <dbReference type="PROSITE-ProRule" id="PRU01161"/>
    </source>
</evidence>
<name>A0A167AU30_COLIC</name>
<reference evidence="5" key="1">
    <citation type="submission" date="2015-06" db="EMBL/GenBank/DDBJ databases">
        <title>Survival trade-offs in plant roots during colonization by closely related pathogenic and mutualistic fungi.</title>
        <authorList>
            <person name="Hacquard S."/>
            <person name="Kracher B."/>
            <person name="Hiruma K."/>
            <person name="Weinman A."/>
            <person name="Muench P."/>
            <person name="Garrido Oter R."/>
            <person name="Ver Loren van Themaat E."/>
            <person name="Dallerey J.-F."/>
            <person name="Damm U."/>
            <person name="Henrissat B."/>
            <person name="Lespinet O."/>
            <person name="Thon M."/>
            <person name="Kemen E."/>
            <person name="McHardy A.C."/>
            <person name="Schulze-Lefert P."/>
            <person name="O'Connell R.J."/>
        </authorList>
    </citation>
    <scope>NUCLEOTIDE SEQUENCE [LARGE SCALE GENOMIC DNA]</scope>
    <source>
        <strain evidence="5">MAFF 238704</strain>
    </source>
</reference>
<feature type="short sequence motif" description="GXGXXG" evidence="3">
    <location>
        <begin position="19"/>
        <end position="24"/>
    </location>
</feature>
<keyword evidence="2" id="KW-0802">TPR repeat</keyword>
<dbReference type="PANTHER" id="PTHR46082">
    <property type="entry name" value="ATP/GTP-BINDING PROTEIN-RELATED"/>
    <property type="match status" value="1"/>
</dbReference>
<dbReference type="GO" id="GO:0016787">
    <property type="term" value="F:hydrolase activity"/>
    <property type="evidence" value="ECO:0007669"/>
    <property type="project" value="UniProtKB-UniRule"/>
</dbReference>
<dbReference type="InterPro" id="IPR053137">
    <property type="entry name" value="NLR-like"/>
</dbReference>
<protein>
    <submittedName>
        <fullName evidence="5">Kinesin light chain</fullName>
    </submittedName>
</protein>
<keyword evidence="3" id="KW-0378">Hydrolase</keyword>
<comment type="caution">
    <text evidence="3">Lacks conserved residue(s) required for the propagation of feature annotation.</text>
</comment>
<dbReference type="PROSITE" id="PS50005">
    <property type="entry name" value="TPR"/>
    <property type="match status" value="1"/>
</dbReference>
<dbReference type="SMART" id="SM00028">
    <property type="entry name" value="TPR"/>
    <property type="match status" value="10"/>
</dbReference>
<dbReference type="Pfam" id="PF13374">
    <property type="entry name" value="TPR_10"/>
    <property type="match status" value="3"/>
</dbReference>
<evidence type="ECO:0000313" key="6">
    <source>
        <dbReference type="Proteomes" id="UP000076584"/>
    </source>
</evidence>